<keyword evidence="3" id="KW-1185">Reference proteome</keyword>
<evidence type="ECO:0000313" key="2">
    <source>
        <dbReference type="EMBL" id="MDA4847086.1"/>
    </source>
</evidence>
<comment type="caution">
    <text evidence="2">The sequence shown here is derived from an EMBL/GenBank/DDBJ whole genome shotgun (WGS) entry which is preliminary data.</text>
</comment>
<protein>
    <submittedName>
        <fullName evidence="2">DUF1192 domain-containing protein</fullName>
    </submittedName>
</protein>
<keyword evidence="1" id="KW-0175">Coiled coil</keyword>
<feature type="coiled-coil region" evidence="1">
    <location>
        <begin position="26"/>
        <end position="60"/>
    </location>
</feature>
<evidence type="ECO:0000256" key="1">
    <source>
        <dbReference type="SAM" id="Coils"/>
    </source>
</evidence>
<dbReference type="Proteomes" id="UP001148313">
    <property type="component" value="Unassembled WGS sequence"/>
</dbReference>
<evidence type="ECO:0000313" key="3">
    <source>
        <dbReference type="Proteomes" id="UP001148313"/>
    </source>
</evidence>
<dbReference type="Pfam" id="PF06698">
    <property type="entry name" value="DUF1192"/>
    <property type="match status" value="1"/>
</dbReference>
<sequence>MSIFEDDAEKKPVAHEIGSDLSLISVDELDDRIAILRQEIARLEEEKSSKQKSKNDAESLFR</sequence>
<name>A0ABT4VQU8_9HYPH</name>
<dbReference type="RefSeq" id="WP_271090897.1">
    <property type="nucleotide sequence ID" value="NZ_JAPJZH010000011.1"/>
</dbReference>
<dbReference type="InterPro" id="IPR009579">
    <property type="entry name" value="DUF1192"/>
</dbReference>
<proteinExistence type="predicted"/>
<accession>A0ABT4VQU8</accession>
<dbReference type="EMBL" id="JAPJZH010000011">
    <property type="protein sequence ID" value="MDA4847086.1"/>
    <property type="molecule type" value="Genomic_DNA"/>
</dbReference>
<organism evidence="2 3">
    <name type="scientific">Hoeflea poritis</name>
    <dbReference type="NCBI Taxonomy" id="2993659"/>
    <lineage>
        <taxon>Bacteria</taxon>
        <taxon>Pseudomonadati</taxon>
        <taxon>Pseudomonadota</taxon>
        <taxon>Alphaproteobacteria</taxon>
        <taxon>Hyphomicrobiales</taxon>
        <taxon>Rhizobiaceae</taxon>
        <taxon>Hoeflea</taxon>
    </lineage>
</organism>
<reference evidence="2" key="1">
    <citation type="submission" date="2022-11" db="EMBL/GenBank/DDBJ databases">
        <title>Hoeflea poritis sp. nov., isolated from scleractinian coral Porites lutea.</title>
        <authorList>
            <person name="Zhang G."/>
            <person name="Wei Q."/>
            <person name="Cai L."/>
        </authorList>
    </citation>
    <scope>NUCLEOTIDE SEQUENCE</scope>
    <source>
        <strain evidence="2">E7-10</strain>
    </source>
</reference>
<gene>
    <name evidence="2" type="ORF">OOZ53_17130</name>
</gene>